<dbReference type="InterPro" id="IPR047873">
    <property type="entry name" value="Ribosomal_uL16"/>
</dbReference>
<protein>
    <recommendedName>
        <fullName evidence="4">Large ribosomal subunit protein uL16</fullName>
    </recommendedName>
</protein>
<dbReference type="NCBIfam" id="NF003239">
    <property type="entry name" value="PRK04199.1-4"/>
    <property type="match status" value="1"/>
</dbReference>
<organism evidence="5 6">
    <name type="scientific">Methanopyrus kandleri</name>
    <dbReference type="NCBI Taxonomy" id="2320"/>
    <lineage>
        <taxon>Archaea</taxon>
        <taxon>Methanobacteriati</taxon>
        <taxon>Methanobacteriota</taxon>
        <taxon>Methanomada group</taxon>
        <taxon>Methanopyri</taxon>
        <taxon>Methanopyrales</taxon>
        <taxon>Methanopyraceae</taxon>
        <taxon>Methanopyrus</taxon>
    </lineage>
</organism>
<dbReference type="NCBIfam" id="NF003236">
    <property type="entry name" value="PRK04199.1-1"/>
    <property type="match status" value="1"/>
</dbReference>
<dbReference type="InterPro" id="IPR001197">
    <property type="entry name" value="Ribosomal_uL16_euk_arch"/>
</dbReference>
<dbReference type="SMR" id="A0A832TBM5"/>
<dbReference type="AlphaFoldDB" id="A0A832TBM5"/>
<dbReference type="InterPro" id="IPR016180">
    <property type="entry name" value="Ribosomal_uL16_dom"/>
</dbReference>
<dbReference type="GO" id="GO:1990904">
    <property type="term" value="C:ribonucleoprotein complex"/>
    <property type="evidence" value="ECO:0007669"/>
    <property type="project" value="UniProtKB-KW"/>
</dbReference>
<sequence length="173" mass="19647">MVNRPARIYREWKGPAYTRREYIKGVPDPKIQQFDMGNPAGDFDVEVSLVARERAQVTHNALEAARVAANRYLTKTVGRQNYHLKIRVYPHHVLRENPLATGAGADRVQEGMRLAFGKPIGTAARVREGQRVVTVRIDPENFEHAKEALRRAGMKFPFPFTIVVDKGEELVQD</sequence>
<evidence type="ECO:0000256" key="2">
    <source>
        <dbReference type="ARBA" id="ARBA00022980"/>
    </source>
</evidence>
<dbReference type="GeneID" id="1477554"/>
<keyword evidence="3 4" id="KW-0687">Ribonucleoprotein</keyword>
<dbReference type="SUPFAM" id="SSF54686">
    <property type="entry name" value="Ribosomal protein L16p/L10e"/>
    <property type="match status" value="1"/>
</dbReference>
<dbReference type="InterPro" id="IPR018255">
    <property type="entry name" value="Ribosomal_uL16_CS_euk_arc"/>
</dbReference>
<dbReference type="EMBL" id="DUJS01000004">
    <property type="protein sequence ID" value="HII70606.1"/>
    <property type="molecule type" value="Genomic_DNA"/>
</dbReference>
<dbReference type="RefSeq" id="WP_011018623.1">
    <property type="nucleotide sequence ID" value="NZ_DUJS01000004.1"/>
</dbReference>
<dbReference type="NCBIfam" id="TIGR00279">
    <property type="entry name" value="uL16_euk_arch"/>
    <property type="match status" value="1"/>
</dbReference>
<dbReference type="GO" id="GO:0003735">
    <property type="term" value="F:structural constituent of ribosome"/>
    <property type="evidence" value="ECO:0007669"/>
    <property type="project" value="InterPro"/>
</dbReference>
<dbReference type="InterPro" id="IPR022981">
    <property type="entry name" value="Ribosomal_uL16_arc"/>
</dbReference>
<evidence type="ECO:0000256" key="4">
    <source>
        <dbReference type="HAMAP-Rule" id="MF_00448"/>
    </source>
</evidence>
<dbReference type="PANTHER" id="PTHR11726">
    <property type="entry name" value="60S RIBOSOMAL PROTEIN L10"/>
    <property type="match status" value="1"/>
</dbReference>
<evidence type="ECO:0000256" key="1">
    <source>
        <dbReference type="ARBA" id="ARBA00008931"/>
    </source>
</evidence>
<dbReference type="GO" id="GO:0006412">
    <property type="term" value="P:translation"/>
    <property type="evidence" value="ECO:0007669"/>
    <property type="project" value="UniProtKB-UniRule"/>
</dbReference>
<comment type="caution">
    <text evidence="5">The sequence shown here is derived from an EMBL/GenBank/DDBJ whole genome shotgun (WGS) entry which is preliminary data.</text>
</comment>
<dbReference type="Gene3D" id="3.90.1170.10">
    <property type="entry name" value="Ribosomal protein L10e/L16"/>
    <property type="match status" value="1"/>
</dbReference>
<evidence type="ECO:0000256" key="3">
    <source>
        <dbReference type="ARBA" id="ARBA00023274"/>
    </source>
</evidence>
<dbReference type="PROSITE" id="PS01257">
    <property type="entry name" value="RIBOSOMAL_L10E"/>
    <property type="match status" value="1"/>
</dbReference>
<dbReference type="OMA" id="HHVIREN"/>
<dbReference type="GO" id="GO:0005840">
    <property type="term" value="C:ribosome"/>
    <property type="evidence" value="ECO:0007669"/>
    <property type="project" value="UniProtKB-KW"/>
</dbReference>
<comment type="similarity">
    <text evidence="1 4">Belongs to the universal ribosomal protein uL16 family.</text>
</comment>
<keyword evidence="2 4" id="KW-0689">Ribosomal protein</keyword>
<name>A0A832TBM5_9EURY</name>
<evidence type="ECO:0000313" key="5">
    <source>
        <dbReference type="EMBL" id="HII70606.1"/>
    </source>
</evidence>
<gene>
    <name evidence="4" type="primary">rpl10e</name>
    <name evidence="5" type="ORF">HA336_05175</name>
</gene>
<dbReference type="Pfam" id="PF00252">
    <property type="entry name" value="Ribosomal_L16"/>
    <property type="match status" value="1"/>
</dbReference>
<dbReference type="Proteomes" id="UP000619545">
    <property type="component" value="Unassembled WGS sequence"/>
</dbReference>
<dbReference type="PIRSF" id="PIRSF005590">
    <property type="entry name" value="Ribosomal_L10"/>
    <property type="match status" value="1"/>
</dbReference>
<dbReference type="HAMAP" id="MF_00448">
    <property type="entry name" value="Ribosomal_uL16_arch"/>
    <property type="match status" value="1"/>
</dbReference>
<dbReference type="InterPro" id="IPR036920">
    <property type="entry name" value="Ribosomal_uL16_sf"/>
</dbReference>
<dbReference type="CDD" id="cd01433">
    <property type="entry name" value="Ribosomal_L16_L10e"/>
    <property type="match status" value="1"/>
</dbReference>
<accession>A0A832TBM5</accession>
<proteinExistence type="inferred from homology"/>
<reference evidence="5" key="1">
    <citation type="journal article" date="2020" name="bioRxiv">
        <title>A rank-normalized archaeal taxonomy based on genome phylogeny resolves widespread incomplete and uneven classifications.</title>
        <authorList>
            <person name="Rinke C."/>
            <person name="Chuvochina M."/>
            <person name="Mussig A.J."/>
            <person name="Chaumeil P.-A."/>
            <person name="Waite D.W."/>
            <person name="Whitman W.B."/>
            <person name="Parks D.H."/>
            <person name="Hugenholtz P."/>
        </authorList>
    </citation>
    <scope>NUCLEOTIDE SEQUENCE</scope>
    <source>
        <strain evidence="5">UBA8853</strain>
    </source>
</reference>
<evidence type="ECO:0000313" key="6">
    <source>
        <dbReference type="Proteomes" id="UP000619545"/>
    </source>
</evidence>